<dbReference type="GO" id="GO:0004402">
    <property type="term" value="F:histone acetyltransferase activity"/>
    <property type="evidence" value="ECO:0007669"/>
    <property type="project" value="UniProtKB-UniRule"/>
</dbReference>
<dbReference type="InterPro" id="IPR017380">
    <property type="entry name" value="Hist_AcTrfase_B-typ_cat-su"/>
</dbReference>
<dbReference type="InterPro" id="IPR013523">
    <property type="entry name" value="Hist_AcTrfase_HAT1_C"/>
</dbReference>
<evidence type="ECO:0000256" key="2">
    <source>
        <dbReference type="ARBA" id="ARBA00010543"/>
    </source>
</evidence>
<dbReference type="SUPFAM" id="SSF55729">
    <property type="entry name" value="Acyl-CoA N-acyltransferases (Nat)"/>
    <property type="match status" value="1"/>
</dbReference>
<keyword evidence="5 9" id="KW-0808">Transferase</keyword>
<dbReference type="EC" id="2.3.1.48" evidence="3 9"/>
<keyword evidence="7 9" id="KW-0012">Acyltransferase</keyword>
<evidence type="ECO:0000256" key="3">
    <source>
        <dbReference type="ARBA" id="ARBA00013184"/>
    </source>
</evidence>
<comment type="function">
    <text evidence="9">Catalytic component of the histone acetylase B (HAT-B) complex. Has intrinsic substrate specificity that modifies lysine in recognition sequence GXGKXG. Involved in DNA double-strand break repair.</text>
</comment>
<keyword evidence="9" id="KW-0963">Cytoplasm</keyword>
<gene>
    <name evidence="14" type="ORF">XA68_10186</name>
</gene>
<name>A0A2A9PJ12_OPHUN</name>
<dbReference type="InterPro" id="IPR016181">
    <property type="entry name" value="Acyl_CoA_acyltransferase"/>
</dbReference>
<feature type="compositionally biased region" description="Basic and acidic residues" evidence="12">
    <location>
        <begin position="463"/>
        <end position="484"/>
    </location>
</feature>
<dbReference type="PIRSF" id="PIRSF038084">
    <property type="entry name" value="HAT-B_cat"/>
    <property type="match status" value="1"/>
</dbReference>
<dbReference type="GO" id="GO:0042393">
    <property type="term" value="F:histone binding"/>
    <property type="evidence" value="ECO:0007669"/>
    <property type="project" value="InterPro"/>
</dbReference>
<accession>A0A2A9PJ12</accession>
<evidence type="ECO:0000313" key="14">
    <source>
        <dbReference type="EMBL" id="PFH60873.1"/>
    </source>
</evidence>
<dbReference type="Proteomes" id="UP000037136">
    <property type="component" value="Unassembled WGS sequence"/>
</dbReference>
<protein>
    <recommendedName>
        <fullName evidence="4 9">Histone acetyltransferase type B catalytic subunit</fullName>
        <ecNumber evidence="3 9">2.3.1.48</ecNumber>
    </recommendedName>
</protein>
<feature type="region of interest" description="Disordered" evidence="12">
    <location>
        <begin position="446"/>
        <end position="484"/>
    </location>
</feature>
<evidence type="ECO:0000256" key="6">
    <source>
        <dbReference type="ARBA" id="ARBA00023242"/>
    </source>
</evidence>
<feature type="domain" description="Histone acetyl transferase HAT1 N-terminal" evidence="13">
    <location>
        <begin position="10"/>
        <end position="169"/>
    </location>
</feature>
<dbReference type="GO" id="GO:0031509">
    <property type="term" value="P:subtelomeric heterochromatin formation"/>
    <property type="evidence" value="ECO:0007669"/>
    <property type="project" value="InterPro"/>
</dbReference>
<evidence type="ECO:0000256" key="5">
    <source>
        <dbReference type="ARBA" id="ARBA00022679"/>
    </source>
</evidence>
<reference evidence="14 15" key="2">
    <citation type="journal article" date="2017" name="Sci. Rep.">
        <title>Ant-infecting Ophiocordyceps genomes reveal a high diversity of potential behavioral manipulation genes and a possible major role for enterotoxins.</title>
        <authorList>
            <person name="de Bekker C."/>
            <person name="Ohm R.A."/>
            <person name="Evans H.C."/>
            <person name="Brachmann A."/>
            <person name="Hughes D.P."/>
        </authorList>
    </citation>
    <scope>NUCLEOTIDE SEQUENCE [LARGE SCALE GENOMIC DNA]</scope>
    <source>
        <strain evidence="14 15">SC16a</strain>
    </source>
</reference>
<dbReference type="InterPro" id="IPR019467">
    <property type="entry name" value="Hat1_N"/>
</dbReference>
<comment type="subcellular location">
    <subcellularLocation>
        <location evidence="9">Cytoplasm</location>
    </subcellularLocation>
    <subcellularLocation>
        <location evidence="1 9">Nucleus</location>
    </subcellularLocation>
</comment>
<evidence type="ECO:0000256" key="9">
    <source>
        <dbReference type="PIRNR" id="PIRNR038084"/>
    </source>
</evidence>
<dbReference type="GO" id="GO:0005634">
    <property type="term" value="C:nucleus"/>
    <property type="evidence" value="ECO:0007669"/>
    <property type="project" value="UniProtKB-SubCell"/>
</dbReference>
<dbReference type="STRING" id="268505.A0A2A9PJ12"/>
<feature type="region of interest" description="Interaction with histone H4 N-terminus" evidence="11">
    <location>
        <begin position="222"/>
        <end position="224"/>
    </location>
</feature>
<dbReference type="Gene3D" id="1.10.10.390">
    <property type="match status" value="1"/>
</dbReference>
<dbReference type="AlphaFoldDB" id="A0A2A9PJ12"/>
<dbReference type="PANTHER" id="PTHR12046">
    <property type="entry name" value="HISTONE ACETYLTRANSFERASE TYPE B CATALYTIC SUBUNIT"/>
    <property type="match status" value="1"/>
</dbReference>
<dbReference type="InterPro" id="IPR037113">
    <property type="entry name" value="Hat1_N_sf"/>
</dbReference>
<evidence type="ECO:0000259" key="13">
    <source>
        <dbReference type="Pfam" id="PF10394"/>
    </source>
</evidence>
<dbReference type="GO" id="GO:0005737">
    <property type="term" value="C:cytoplasm"/>
    <property type="evidence" value="ECO:0007669"/>
    <property type="project" value="UniProtKB-SubCell"/>
</dbReference>
<dbReference type="GO" id="GO:0000781">
    <property type="term" value="C:chromosome, telomeric region"/>
    <property type="evidence" value="ECO:0007669"/>
    <property type="project" value="GOC"/>
</dbReference>
<dbReference type="Pfam" id="PF10394">
    <property type="entry name" value="Hat1_N"/>
    <property type="match status" value="1"/>
</dbReference>
<evidence type="ECO:0000256" key="11">
    <source>
        <dbReference type="PIRSR" id="PIRSR038084-2"/>
    </source>
</evidence>
<keyword evidence="6 9" id="KW-0539">Nucleus</keyword>
<evidence type="ECO:0000313" key="15">
    <source>
        <dbReference type="Proteomes" id="UP000037136"/>
    </source>
</evidence>
<dbReference type="Gene3D" id="3.90.360.10">
    <property type="entry name" value="Histone acetyl transferase 1 (HAT1), N-terminal domain"/>
    <property type="match status" value="1"/>
</dbReference>
<evidence type="ECO:0000256" key="7">
    <source>
        <dbReference type="ARBA" id="ARBA00023315"/>
    </source>
</evidence>
<organism evidence="14 15">
    <name type="scientific">Ophiocordyceps unilateralis</name>
    <name type="common">Zombie-ant fungus</name>
    <name type="synonym">Torrubia unilateralis</name>
    <dbReference type="NCBI Taxonomy" id="268505"/>
    <lineage>
        <taxon>Eukaryota</taxon>
        <taxon>Fungi</taxon>
        <taxon>Dikarya</taxon>
        <taxon>Ascomycota</taxon>
        <taxon>Pezizomycotina</taxon>
        <taxon>Sordariomycetes</taxon>
        <taxon>Hypocreomycetidae</taxon>
        <taxon>Hypocreales</taxon>
        <taxon>Ophiocordycipitaceae</taxon>
        <taxon>Ophiocordyceps</taxon>
    </lineage>
</organism>
<dbReference type="OrthoDB" id="10253098at2759"/>
<comment type="catalytic activity">
    <reaction evidence="8 9">
        <text>L-lysyl-[protein] + acetyl-CoA = N(6)-acetyl-L-lysyl-[protein] + CoA + H(+)</text>
        <dbReference type="Rhea" id="RHEA:45948"/>
        <dbReference type="Rhea" id="RHEA-COMP:9752"/>
        <dbReference type="Rhea" id="RHEA-COMP:10731"/>
        <dbReference type="ChEBI" id="CHEBI:15378"/>
        <dbReference type="ChEBI" id="CHEBI:29969"/>
        <dbReference type="ChEBI" id="CHEBI:57287"/>
        <dbReference type="ChEBI" id="CHEBI:57288"/>
        <dbReference type="ChEBI" id="CHEBI:61930"/>
        <dbReference type="EC" id="2.3.1.48"/>
    </reaction>
</comment>
<evidence type="ECO:0000256" key="1">
    <source>
        <dbReference type="ARBA" id="ARBA00004123"/>
    </source>
</evidence>
<dbReference type="EMBL" id="LAZP02000103">
    <property type="protein sequence ID" value="PFH60873.1"/>
    <property type="molecule type" value="Genomic_DNA"/>
</dbReference>
<comment type="similarity">
    <text evidence="2 9">Belongs to the HAT1 family.</text>
</comment>
<proteinExistence type="inferred from homology"/>
<reference evidence="14 15" key="1">
    <citation type="journal article" date="2015" name="BMC Genomics">
        <title>Gene expression during zombie ant biting behavior reflects the complexity underlying fungal parasitic behavioral manipulation.</title>
        <authorList>
            <person name="de Bekker C."/>
            <person name="Ohm R.A."/>
            <person name="Loreto R.G."/>
            <person name="Sebastian A."/>
            <person name="Albert I."/>
            <person name="Merrow M."/>
            <person name="Brachmann A."/>
            <person name="Hughes D.P."/>
        </authorList>
    </citation>
    <scope>NUCLEOTIDE SEQUENCE [LARGE SCALE GENOMIC DNA]</scope>
    <source>
        <strain evidence="14 15">SC16a</strain>
    </source>
</reference>
<feature type="active site" description="Proton donor/acceptor" evidence="10">
    <location>
        <position position="293"/>
    </location>
</feature>
<evidence type="ECO:0000256" key="12">
    <source>
        <dbReference type="SAM" id="MobiDB-lite"/>
    </source>
</evidence>
<comment type="subunit">
    <text evidence="9">Component of the HAT-B complex composed of at least HAT1 and HAT2. The HAT-B complex binds to histone H4 tail.</text>
</comment>
<dbReference type="Gene3D" id="3.40.630.30">
    <property type="match status" value="1"/>
</dbReference>
<evidence type="ECO:0000256" key="10">
    <source>
        <dbReference type="PIRSR" id="PIRSR038084-1"/>
    </source>
</evidence>
<keyword evidence="15" id="KW-1185">Reference proteome</keyword>
<evidence type="ECO:0000256" key="8">
    <source>
        <dbReference type="ARBA" id="ARBA00048017"/>
    </source>
</evidence>
<feature type="region of interest" description="Interaction with histone H4 N-terminus" evidence="11">
    <location>
        <begin position="47"/>
        <end position="49"/>
    </location>
</feature>
<evidence type="ECO:0000256" key="4">
    <source>
        <dbReference type="ARBA" id="ARBA00021268"/>
    </source>
</evidence>
<sequence>MATLPDHAEWLTSSNEAVSISLVSPTANGFRPVAKFHPKYTYSIFGEDETIFGYKGLKVALRFRANDMRPHLHVHHEKKLKPSAGLNDPTDIVAVLRDGKYLPDVAFAKGSDFDANSKTFSDNWTPPGTLHATINTADGQFEIWMGNLADQPVQQLNNRIQILVPLFIEGGTYIGRTADSDDAEPDLSDADRWTVFLLYKTERLPDDPSKKSYVFVGFATVYRFFYFQAPTSQATDWELPKEQIDLAELPCRTRVSHFVILPPFQAKGNGARLYKTIFEYYLQHPQTYELTVENPSEAFDDLRDVCDLAFLRTVPEFDELSLDASAKVPNSGVLPPLVVGNDTLESIRKKSKIAPRQFARVLEMHLMSKLPVSVRPTLDLDTEFPSPTPADKHIEKLWELFVKQRLYRHNRDALSQIEAEERIGKLRETLASVELEYARILAAHERATKHTKAQPRLQSNGKRRLDELEREPDGPNKRARVEGV</sequence>
<comment type="caution">
    <text evidence="14">The sequence shown here is derived from an EMBL/GenBank/DDBJ whole genome shotgun (WGS) entry which is preliminary data.</text>
</comment>
<dbReference type="Pfam" id="PF21184">
    <property type="entry name" value="HAT1_C_fung"/>
    <property type="match status" value="1"/>
</dbReference>
<feature type="binding site" evidence="11">
    <location>
        <begin position="258"/>
        <end position="260"/>
    </location>
    <ligand>
        <name>acetyl-CoA</name>
        <dbReference type="ChEBI" id="CHEBI:57288"/>
    </ligand>
</feature>